<keyword evidence="2" id="KW-1185">Reference proteome</keyword>
<sequence>MDDEPDVTHWICNFCGFNALENEKDECICNDCGAKAKTKLKDPSKEF</sequence>
<gene>
    <name evidence="1" type="ORF">ACFONJ_19065</name>
</gene>
<comment type="caution">
    <text evidence="1">The sequence shown here is derived from an EMBL/GenBank/DDBJ whole genome shotgun (WGS) entry which is preliminary data.</text>
</comment>
<reference evidence="2" key="1">
    <citation type="journal article" date="2019" name="Int. J. Syst. Evol. Microbiol.">
        <title>The Global Catalogue of Microorganisms (GCM) 10K type strain sequencing project: providing services to taxonomists for standard genome sequencing and annotation.</title>
        <authorList>
            <consortium name="The Broad Institute Genomics Platform"/>
            <consortium name="The Broad Institute Genome Sequencing Center for Infectious Disease"/>
            <person name="Wu L."/>
            <person name="Ma J."/>
        </authorList>
    </citation>
    <scope>NUCLEOTIDE SEQUENCE [LARGE SCALE GENOMIC DNA]</scope>
    <source>
        <strain evidence="2">CECT 7798</strain>
    </source>
</reference>
<dbReference type="RefSeq" id="WP_290299752.1">
    <property type="nucleotide sequence ID" value="NZ_JAUFQR010000001.1"/>
</dbReference>
<dbReference type="EMBL" id="JBHRYO010000002">
    <property type="protein sequence ID" value="MFC3758083.1"/>
    <property type="molecule type" value="Genomic_DNA"/>
</dbReference>
<protein>
    <submittedName>
        <fullName evidence="1">Uncharacterized protein</fullName>
    </submittedName>
</protein>
<evidence type="ECO:0000313" key="2">
    <source>
        <dbReference type="Proteomes" id="UP001595735"/>
    </source>
</evidence>
<proteinExistence type="predicted"/>
<name>A0ABV7XYK6_9FLAO</name>
<organism evidence="1 2">
    <name type="scientific">Chryseobacterium tructae</name>
    <dbReference type="NCBI Taxonomy" id="1037380"/>
    <lineage>
        <taxon>Bacteria</taxon>
        <taxon>Pseudomonadati</taxon>
        <taxon>Bacteroidota</taxon>
        <taxon>Flavobacteriia</taxon>
        <taxon>Flavobacteriales</taxon>
        <taxon>Weeksellaceae</taxon>
        <taxon>Chryseobacterium group</taxon>
        <taxon>Chryseobacterium</taxon>
    </lineage>
</organism>
<dbReference type="Proteomes" id="UP001595735">
    <property type="component" value="Unassembled WGS sequence"/>
</dbReference>
<evidence type="ECO:0000313" key="1">
    <source>
        <dbReference type="EMBL" id="MFC3758083.1"/>
    </source>
</evidence>
<accession>A0ABV7XYK6</accession>